<dbReference type="RefSeq" id="WP_188491057.1">
    <property type="nucleotide sequence ID" value="NZ_BMCS01000002.1"/>
</dbReference>
<dbReference type="Proteomes" id="UP000632454">
    <property type="component" value="Unassembled WGS sequence"/>
</dbReference>
<feature type="compositionally biased region" description="Basic and acidic residues" evidence="1">
    <location>
        <begin position="42"/>
        <end position="59"/>
    </location>
</feature>
<reference evidence="3" key="1">
    <citation type="journal article" date="2019" name="Int. J. Syst. Evol. Microbiol.">
        <title>The Global Catalogue of Microorganisms (GCM) 10K type strain sequencing project: providing services to taxonomists for standard genome sequencing and annotation.</title>
        <authorList>
            <consortium name="The Broad Institute Genomics Platform"/>
            <consortium name="The Broad Institute Genome Sequencing Center for Infectious Disease"/>
            <person name="Wu L."/>
            <person name="Ma J."/>
        </authorList>
    </citation>
    <scope>NUCLEOTIDE SEQUENCE [LARGE SCALE GENOMIC DNA]</scope>
    <source>
        <strain evidence="3">CCM 7855</strain>
    </source>
</reference>
<comment type="caution">
    <text evidence="2">The sequence shown here is derived from an EMBL/GenBank/DDBJ whole genome shotgun (WGS) entry which is preliminary data.</text>
</comment>
<evidence type="ECO:0008006" key="4">
    <source>
        <dbReference type="Google" id="ProtNLM"/>
    </source>
</evidence>
<accession>A0ABQ1V483</accession>
<feature type="region of interest" description="Disordered" evidence="1">
    <location>
        <begin position="31"/>
        <end position="59"/>
    </location>
</feature>
<dbReference type="InterPro" id="IPR028037">
    <property type="entry name" value="Antitoxin_Rv0909/MT0933"/>
</dbReference>
<name>A0ABQ1V483_9NOCA</name>
<dbReference type="Pfam" id="PF14013">
    <property type="entry name" value="MT0933_antitox"/>
    <property type="match status" value="1"/>
</dbReference>
<evidence type="ECO:0000256" key="1">
    <source>
        <dbReference type="SAM" id="MobiDB-lite"/>
    </source>
</evidence>
<keyword evidence="3" id="KW-1185">Reference proteome</keyword>
<gene>
    <name evidence="2" type="ORF">GCM10007298_33460</name>
</gene>
<evidence type="ECO:0000313" key="2">
    <source>
        <dbReference type="EMBL" id="GGF34924.1"/>
    </source>
</evidence>
<proteinExistence type="predicted"/>
<evidence type="ECO:0000313" key="3">
    <source>
        <dbReference type="Proteomes" id="UP000632454"/>
    </source>
</evidence>
<protein>
    <recommendedName>
        <fullName evidence="4">Antitoxin</fullName>
    </recommendedName>
</protein>
<sequence length="59" mass="6398">MDFKQLANKAKTAISKNSQYIDKGAQAVDKATKGKYTSQVNKGRDAAKDAARKLGDQPK</sequence>
<organism evidence="2 3">
    <name type="scientific">Williamsia phyllosphaerae</name>
    <dbReference type="NCBI Taxonomy" id="885042"/>
    <lineage>
        <taxon>Bacteria</taxon>
        <taxon>Bacillati</taxon>
        <taxon>Actinomycetota</taxon>
        <taxon>Actinomycetes</taxon>
        <taxon>Mycobacteriales</taxon>
        <taxon>Nocardiaceae</taxon>
        <taxon>Williamsia</taxon>
    </lineage>
</organism>
<dbReference type="EMBL" id="BMCS01000002">
    <property type="protein sequence ID" value="GGF34924.1"/>
    <property type="molecule type" value="Genomic_DNA"/>
</dbReference>